<comment type="caution">
    <text evidence="1">The sequence shown here is derived from an EMBL/GenBank/DDBJ whole genome shotgun (WGS) entry which is preliminary data.</text>
</comment>
<name>A0A2P6V974_9CHLO</name>
<evidence type="ECO:0000313" key="2">
    <source>
        <dbReference type="Proteomes" id="UP000239649"/>
    </source>
</evidence>
<dbReference type="Proteomes" id="UP000239649">
    <property type="component" value="Unassembled WGS sequence"/>
</dbReference>
<reference evidence="1 2" key="1">
    <citation type="journal article" date="2018" name="Plant J.">
        <title>Genome sequences of Chlorella sorokiniana UTEX 1602 and Micractinium conductrix SAG 241.80: implications to maltose excretion by a green alga.</title>
        <authorList>
            <person name="Arriola M.B."/>
            <person name="Velmurugan N."/>
            <person name="Zhang Y."/>
            <person name="Plunkett M.H."/>
            <person name="Hondzo H."/>
            <person name="Barney B.M."/>
        </authorList>
    </citation>
    <scope>NUCLEOTIDE SEQUENCE [LARGE SCALE GENOMIC DNA]</scope>
    <source>
        <strain evidence="1 2">SAG 241.80</strain>
    </source>
</reference>
<keyword evidence="2" id="KW-1185">Reference proteome</keyword>
<sequence>MLAAGGSGLAVDFVARQEHLEMDVATVAGIINLRRPIGLPALELPAQLTTEVEKMRQQCPGHSVQHPQHRPANVTLRGQTWLGLAAKEEYCSTAEFYSGQHAHCRAGIATYYSQDVTLLSGSVGS</sequence>
<dbReference type="EMBL" id="LHPF02000019">
    <property type="protein sequence ID" value="PSC70631.1"/>
    <property type="molecule type" value="Genomic_DNA"/>
</dbReference>
<proteinExistence type="predicted"/>
<protein>
    <submittedName>
        <fullName evidence="1">Uncharacterized protein</fullName>
    </submittedName>
</protein>
<evidence type="ECO:0000313" key="1">
    <source>
        <dbReference type="EMBL" id="PSC70631.1"/>
    </source>
</evidence>
<accession>A0A2P6V974</accession>
<organism evidence="1 2">
    <name type="scientific">Micractinium conductrix</name>
    <dbReference type="NCBI Taxonomy" id="554055"/>
    <lineage>
        <taxon>Eukaryota</taxon>
        <taxon>Viridiplantae</taxon>
        <taxon>Chlorophyta</taxon>
        <taxon>core chlorophytes</taxon>
        <taxon>Trebouxiophyceae</taxon>
        <taxon>Chlorellales</taxon>
        <taxon>Chlorellaceae</taxon>
        <taxon>Chlorella clade</taxon>
        <taxon>Micractinium</taxon>
    </lineage>
</organism>
<gene>
    <name evidence="1" type="ORF">C2E20_5982</name>
</gene>
<dbReference type="AlphaFoldDB" id="A0A2P6V974"/>